<dbReference type="Pfam" id="PF06030">
    <property type="entry name" value="WxLIP_PGBD"/>
    <property type="match status" value="1"/>
</dbReference>
<feature type="compositionally biased region" description="Basic residues" evidence="1">
    <location>
        <begin position="347"/>
        <end position="362"/>
    </location>
</feature>
<dbReference type="Pfam" id="PF11797">
    <property type="entry name" value="WxLIP_HBD"/>
    <property type="match status" value="1"/>
</dbReference>
<sequence length="370" mass="42084">MRNVKNSLYSLFLLILLMIYPVQVHGADMEYSVSANIPENQVDKSQTYFDLRMKPEQKQDLTLNVSNSGDKEITLNIIPNIATTNQNGVVDFSEKDREIDSSLTHPITKLISGEQKITLAPKEKKTVTFNLQMPKEKLSGKIVGGFYVYKDEADEESKSSEGGVQITNKYAMVVGLQLTEDDEPVKAELTLNTIQPDLINYRTAVTANLQNTKPTFVNDLKVVAKVSKKDSVEVIHQTTKEEMAMAPNSNFDFPISWDNQELLPGKYMLDLVATTKDDEWAFKQEFEITSKEAKKLTEEAIEVEKAPNYWAIGGIIAGSILAVAIMIIFIVLLYKKRKKKQELERKRQAKKRKQQRKKRAEKTKRENKTD</sequence>
<evidence type="ECO:0000259" key="4">
    <source>
        <dbReference type="Pfam" id="PF06030"/>
    </source>
</evidence>
<feature type="region of interest" description="Disordered" evidence="1">
    <location>
        <begin position="338"/>
        <end position="370"/>
    </location>
</feature>
<feature type="domain" description="WxL Interacting Protein host binding" evidence="5">
    <location>
        <begin position="163"/>
        <end position="297"/>
    </location>
</feature>
<name>A0AAQ3W7G1_9ENTE</name>
<gene>
    <name evidence="6" type="ORF">A5821_001244</name>
</gene>
<organism evidence="6 7">
    <name type="scientific">Candidatus Enterococcus palustris</name>
    <dbReference type="NCBI Taxonomy" id="1834189"/>
    <lineage>
        <taxon>Bacteria</taxon>
        <taxon>Bacillati</taxon>
        <taxon>Bacillota</taxon>
        <taxon>Bacilli</taxon>
        <taxon>Lactobacillales</taxon>
        <taxon>Enterococcaceae</taxon>
        <taxon>Enterococcus</taxon>
    </lineage>
</organism>
<evidence type="ECO:0000256" key="3">
    <source>
        <dbReference type="SAM" id="SignalP"/>
    </source>
</evidence>
<reference evidence="6" key="1">
    <citation type="submission" date="2017-05" db="EMBL/GenBank/DDBJ databases">
        <authorList>
            <consortium name="The Broad Institute Genomics Platform"/>
            <consortium name="The Broad Institute Genomic Center for Infectious Diseases"/>
            <person name="Earl A."/>
            <person name="Manson A."/>
            <person name="Schwartman J."/>
            <person name="Gilmore M."/>
            <person name="Abouelleil A."/>
            <person name="Cao P."/>
            <person name="Chapman S."/>
            <person name="Cusick C."/>
            <person name="Shea T."/>
            <person name="Young S."/>
            <person name="Neafsey D."/>
            <person name="Nusbaum C."/>
            <person name="Birren B."/>
        </authorList>
    </citation>
    <scope>NUCLEOTIDE SEQUENCE</scope>
    <source>
        <strain evidence="6">7F3_DIV0205</strain>
    </source>
</reference>
<proteinExistence type="predicted"/>
<evidence type="ECO:0000313" key="7">
    <source>
        <dbReference type="Proteomes" id="UP000194948"/>
    </source>
</evidence>
<evidence type="ECO:0000256" key="1">
    <source>
        <dbReference type="SAM" id="MobiDB-lite"/>
    </source>
</evidence>
<dbReference type="InterPro" id="IPR021759">
    <property type="entry name" value="WxLIP_HBD"/>
</dbReference>
<evidence type="ECO:0000313" key="6">
    <source>
        <dbReference type="EMBL" id="WYK00150.1"/>
    </source>
</evidence>
<feature type="chain" id="PRO_5042922957" description="DUF3324 domain-containing protein" evidence="3">
    <location>
        <begin position="27"/>
        <end position="370"/>
    </location>
</feature>
<evidence type="ECO:0008006" key="8">
    <source>
        <dbReference type="Google" id="ProtNLM"/>
    </source>
</evidence>
<feature type="signal peptide" evidence="3">
    <location>
        <begin position="1"/>
        <end position="26"/>
    </location>
</feature>
<dbReference type="EMBL" id="CP147244">
    <property type="protein sequence ID" value="WYK00150.1"/>
    <property type="molecule type" value="Genomic_DNA"/>
</dbReference>
<feature type="domain" description="WxL Interacting Protein peptidoglycan binding" evidence="4">
    <location>
        <begin position="31"/>
        <end position="149"/>
    </location>
</feature>
<keyword evidence="2" id="KW-0472">Membrane</keyword>
<reference evidence="6" key="2">
    <citation type="submission" date="2024-03" db="EMBL/GenBank/DDBJ databases">
        <title>The Genome Sequence of Enterococcus sp. DIV0205d.</title>
        <authorList>
            <consortium name="The Broad Institute Genomics Platform"/>
            <consortium name="The Broad Institute Microbial Omics Core"/>
            <consortium name="The Broad Institute Genomic Center for Infectious Diseases"/>
            <person name="Earl A."/>
            <person name="Manson A."/>
            <person name="Gilmore M."/>
            <person name="Schwartman J."/>
            <person name="Shea T."/>
            <person name="Abouelleil A."/>
            <person name="Cao P."/>
            <person name="Chapman S."/>
            <person name="Cusick C."/>
            <person name="Young S."/>
            <person name="Neafsey D."/>
            <person name="Nusbaum C."/>
            <person name="Birren B."/>
        </authorList>
    </citation>
    <scope>NUCLEOTIDE SEQUENCE</scope>
    <source>
        <strain evidence="6">7F3_DIV0205</strain>
    </source>
</reference>
<dbReference type="Proteomes" id="UP000194948">
    <property type="component" value="Chromosome"/>
</dbReference>
<dbReference type="InterPro" id="IPR010317">
    <property type="entry name" value="WxLIP_PGBD"/>
</dbReference>
<keyword evidence="2" id="KW-1133">Transmembrane helix</keyword>
<protein>
    <recommendedName>
        <fullName evidence="8">DUF3324 domain-containing protein</fullName>
    </recommendedName>
</protein>
<keyword evidence="2" id="KW-0812">Transmembrane</keyword>
<evidence type="ECO:0000256" key="2">
    <source>
        <dbReference type="SAM" id="Phobius"/>
    </source>
</evidence>
<dbReference type="RefSeq" id="WP_086313711.1">
    <property type="nucleotide sequence ID" value="NZ_CP147244.1"/>
</dbReference>
<feature type="transmembrane region" description="Helical" evidence="2">
    <location>
        <begin position="309"/>
        <end position="334"/>
    </location>
</feature>
<dbReference type="AlphaFoldDB" id="A0AAQ3W7G1"/>
<keyword evidence="3" id="KW-0732">Signal</keyword>
<evidence type="ECO:0000259" key="5">
    <source>
        <dbReference type="Pfam" id="PF11797"/>
    </source>
</evidence>
<keyword evidence="7" id="KW-1185">Reference proteome</keyword>
<dbReference type="Gene3D" id="2.60.40.1710">
    <property type="entry name" value="Subtilisin-like superfamily"/>
    <property type="match status" value="1"/>
</dbReference>
<accession>A0AAQ3W7G1</accession>